<dbReference type="GeneID" id="8848801"/>
<gene>
    <name evidence="9" type="ORF">NAEGRDRAFT_65343</name>
</gene>
<dbReference type="STRING" id="5762.D2V903"/>
<evidence type="ECO:0000256" key="8">
    <source>
        <dbReference type="SAM" id="Phobius"/>
    </source>
</evidence>
<dbReference type="InterPro" id="IPR050476">
    <property type="entry name" value="Insect_CytP450_Detox"/>
</dbReference>
<dbReference type="OrthoDB" id="1470350at2759"/>
<keyword evidence="7" id="KW-0503">Monooxygenase</keyword>
<dbReference type="VEuPathDB" id="AmoebaDB:NAEGRDRAFT_65343"/>
<evidence type="ECO:0000256" key="5">
    <source>
        <dbReference type="ARBA" id="ARBA00023002"/>
    </source>
</evidence>
<comment type="similarity">
    <text evidence="2">Belongs to the cytochrome P450 family.</text>
</comment>
<proteinExistence type="inferred from homology"/>
<sequence length="358" mass="40682">MIEYLSSFGWLLIGSIVVSIVLIAVFMVERYLQYTKMKKQFVHIEKGYQQFIPPIVMSILPKWMVPNGYLSNPGIPFQPETIIELTRGQSQDYYKIMLGMIGFPFLVITDPDMGKEIATKGAKLYKKNAMQKRTFLELFLGSNIFAEDDHQTWSHQRHLIDPGFTPQSLSLVASVTNNTLENDMVPNIMKDLKRRDVMSDFAKLTMDVIGKAGFGYSFDSFYSKPGEETLETKTNIFLGNADFYRVVPTQFLRKNVKVGMLAKIHDSVDSFRNVIKEIIAKRERENNLAEESNDILSLLLKERRNNKETGGVLSDDELISNSFVLLVAGHECIINLSEKLLLLLNIISSFISPPTSSK</sequence>
<keyword evidence="8" id="KW-1133">Transmembrane helix</keyword>
<dbReference type="InParanoid" id="D2V903"/>
<dbReference type="InterPro" id="IPR002402">
    <property type="entry name" value="Cyt_P450_E_grp-II"/>
</dbReference>
<dbReference type="GO" id="GO:0020037">
    <property type="term" value="F:heme binding"/>
    <property type="evidence" value="ECO:0007669"/>
    <property type="project" value="InterPro"/>
</dbReference>
<dbReference type="AlphaFoldDB" id="D2V903"/>
<keyword evidence="5" id="KW-0560">Oxidoreductase</keyword>
<dbReference type="PANTHER" id="PTHR24292">
    <property type="entry name" value="CYTOCHROME P450"/>
    <property type="match status" value="1"/>
</dbReference>
<evidence type="ECO:0000256" key="6">
    <source>
        <dbReference type="ARBA" id="ARBA00023004"/>
    </source>
</evidence>
<evidence type="ECO:0000256" key="1">
    <source>
        <dbReference type="ARBA" id="ARBA00001971"/>
    </source>
</evidence>
<evidence type="ECO:0000256" key="2">
    <source>
        <dbReference type="ARBA" id="ARBA00010617"/>
    </source>
</evidence>
<evidence type="ECO:0000313" key="9">
    <source>
        <dbReference type="EMBL" id="EFC46892.1"/>
    </source>
</evidence>
<dbReference type="Gene3D" id="1.10.630.10">
    <property type="entry name" value="Cytochrome P450"/>
    <property type="match status" value="1"/>
</dbReference>
<dbReference type="GO" id="GO:0016705">
    <property type="term" value="F:oxidoreductase activity, acting on paired donors, with incorporation or reduction of molecular oxygen"/>
    <property type="evidence" value="ECO:0007669"/>
    <property type="project" value="InterPro"/>
</dbReference>
<feature type="transmembrane region" description="Helical" evidence="8">
    <location>
        <begin position="6"/>
        <end position="28"/>
    </location>
</feature>
<comment type="cofactor">
    <cofactor evidence="1">
        <name>heme</name>
        <dbReference type="ChEBI" id="CHEBI:30413"/>
    </cofactor>
</comment>
<accession>D2V903</accession>
<dbReference type="EMBL" id="GG738857">
    <property type="protein sequence ID" value="EFC46892.1"/>
    <property type="molecule type" value="Genomic_DNA"/>
</dbReference>
<dbReference type="SUPFAM" id="SSF48264">
    <property type="entry name" value="Cytochrome P450"/>
    <property type="match status" value="1"/>
</dbReference>
<keyword evidence="6" id="KW-0408">Iron</keyword>
<dbReference type="InterPro" id="IPR036396">
    <property type="entry name" value="Cyt_P450_sf"/>
</dbReference>
<organism evidence="10">
    <name type="scientific">Naegleria gruberi</name>
    <name type="common">Amoeba</name>
    <dbReference type="NCBI Taxonomy" id="5762"/>
    <lineage>
        <taxon>Eukaryota</taxon>
        <taxon>Discoba</taxon>
        <taxon>Heterolobosea</taxon>
        <taxon>Tetramitia</taxon>
        <taxon>Eutetramitia</taxon>
        <taxon>Vahlkampfiidae</taxon>
        <taxon>Naegleria</taxon>
    </lineage>
</organism>
<dbReference type="Proteomes" id="UP000006671">
    <property type="component" value="Unassembled WGS sequence"/>
</dbReference>
<keyword evidence="3" id="KW-0349">Heme</keyword>
<dbReference type="PRINTS" id="PR00464">
    <property type="entry name" value="EP450II"/>
</dbReference>
<dbReference type="GO" id="GO:0004497">
    <property type="term" value="F:monooxygenase activity"/>
    <property type="evidence" value="ECO:0007669"/>
    <property type="project" value="UniProtKB-KW"/>
</dbReference>
<dbReference type="Pfam" id="PF00067">
    <property type="entry name" value="p450"/>
    <property type="match status" value="1"/>
</dbReference>
<keyword evidence="8" id="KW-0472">Membrane</keyword>
<reference evidence="9 10" key="1">
    <citation type="journal article" date="2010" name="Cell">
        <title>The genome of Naegleria gruberi illuminates early eukaryotic versatility.</title>
        <authorList>
            <person name="Fritz-Laylin L.K."/>
            <person name="Prochnik S.E."/>
            <person name="Ginger M.L."/>
            <person name="Dacks J.B."/>
            <person name="Carpenter M.L."/>
            <person name="Field M.C."/>
            <person name="Kuo A."/>
            <person name="Paredez A."/>
            <person name="Chapman J."/>
            <person name="Pham J."/>
            <person name="Shu S."/>
            <person name="Neupane R."/>
            <person name="Cipriano M."/>
            <person name="Mancuso J."/>
            <person name="Tu H."/>
            <person name="Salamov A."/>
            <person name="Lindquist E."/>
            <person name="Shapiro H."/>
            <person name="Lucas S."/>
            <person name="Grigoriev I.V."/>
            <person name="Cande W.Z."/>
            <person name="Fulton C."/>
            <person name="Rokhsar D.S."/>
            <person name="Dawson S.C."/>
        </authorList>
    </citation>
    <scope>NUCLEOTIDE SEQUENCE [LARGE SCALE GENOMIC DNA]</scope>
    <source>
        <strain evidence="9 10">NEG-M</strain>
    </source>
</reference>
<evidence type="ECO:0000256" key="4">
    <source>
        <dbReference type="ARBA" id="ARBA00022723"/>
    </source>
</evidence>
<keyword evidence="4" id="KW-0479">Metal-binding</keyword>
<dbReference type="PANTHER" id="PTHR24292:SF54">
    <property type="entry name" value="CYP9F3-RELATED"/>
    <property type="match status" value="1"/>
</dbReference>
<protein>
    <submittedName>
        <fullName evidence="9">Predicted protein</fullName>
    </submittedName>
</protein>
<dbReference type="InterPro" id="IPR001128">
    <property type="entry name" value="Cyt_P450"/>
</dbReference>
<evidence type="ECO:0000256" key="3">
    <source>
        <dbReference type="ARBA" id="ARBA00022617"/>
    </source>
</evidence>
<dbReference type="KEGG" id="ngr:NAEGRDRAFT_65343"/>
<dbReference type="RefSeq" id="XP_002679636.1">
    <property type="nucleotide sequence ID" value="XM_002679590.1"/>
</dbReference>
<keyword evidence="8" id="KW-0812">Transmembrane</keyword>
<keyword evidence="10" id="KW-1185">Reference proteome</keyword>
<evidence type="ECO:0000313" key="10">
    <source>
        <dbReference type="Proteomes" id="UP000006671"/>
    </source>
</evidence>
<evidence type="ECO:0000256" key="7">
    <source>
        <dbReference type="ARBA" id="ARBA00023033"/>
    </source>
</evidence>
<name>D2V903_NAEGR</name>
<dbReference type="GO" id="GO:0005506">
    <property type="term" value="F:iron ion binding"/>
    <property type="evidence" value="ECO:0007669"/>
    <property type="project" value="InterPro"/>
</dbReference>